<protein>
    <recommendedName>
        <fullName evidence="4">Protein kinase domain-containing protein</fullName>
    </recommendedName>
</protein>
<dbReference type="InterPro" id="IPR015943">
    <property type="entry name" value="WD40/YVTN_repeat-like_dom_sf"/>
</dbReference>
<dbReference type="InParanoid" id="A0A409YGV1"/>
<dbReference type="InterPro" id="IPR050198">
    <property type="entry name" value="Non-receptor_tyrosine_kinases"/>
</dbReference>
<dbReference type="PROSITE" id="PS50011">
    <property type="entry name" value="PROTEIN_KINASE_DOM"/>
    <property type="match status" value="1"/>
</dbReference>
<dbReference type="Proteomes" id="UP000284842">
    <property type="component" value="Unassembled WGS sequence"/>
</dbReference>
<dbReference type="GO" id="GO:0004672">
    <property type="term" value="F:protein kinase activity"/>
    <property type="evidence" value="ECO:0007669"/>
    <property type="project" value="InterPro"/>
</dbReference>
<evidence type="ECO:0000259" key="4">
    <source>
        <dbReference type="PROSITE" id="PS50011"/>
    </source>
</evidence>
<evidence type="ECO:0000313" key="6">
    <source>
        <dbReference type="Proteomes" id="UP000284842"/>
    </source>
</evidence>
<evidence type="ECO:0000256" key="1">
    <source>
        <dbReference type="ARBA" id="ARBA00022741"/>
    </source>
</evidence>
<dbReference type="SUPFAM" id="SSF50998">
    <property type="entry name" value="Quinoprotein alcohol dehydrogenase-like"/>
    <property type="match status" value="1"/>
</dbReference>
<dbReference type="STRING" id="181874.A0A409YGV1"/>
<dbReference type="SUPFAM" id="SSF56112">
    <property type="entry name" value="Protein kinase-like (PK-like)"/>
    <property type="match status" value="1"/>
</dbReference>
<name>A0A409YGV1_9AGAR</name>
<proteinExistence type="predicted"/>
<dbReference type="InterPro" id="IPR011009">
    <property type="entry name" value="Kinase-like_dom_sf"/>
</dbReference>
<dbReference type="EMBL" id="NHTK01001180">
    <property type="protein sequence ID" value="PPR02247.1"/>
    <property type="molecule type" value="Genomic_DNA"/>
</dbReference>
<dbReference type="InterPro" id="IPR011047">
    <property type="entry name" value="Quinoprotein_ADH-like_sf"/>
</dbReference>
<comment type="caution">
    <text evidence="5">The sequence shown here is derived from an EMBL/GenBank/DDBJ whole genome shotgun (WGS) entry which is preliminary data.</text>
</comment>
<reference evidence="5 6" key="1">
    <citation type="journal article" date="2018" name="Evol. Lett.">
        <title>Horizontal gene cluster transfer increased hallucinogenic mushroom diversity.</title>
        <authorList>
            <person name="Reynolds H.T."/>
            <person name="Vijayakumar V."/>
            <person name="Gluck-Thaler E."/>
            <person name="Korotkin H.B."/>
            <person name="Matheny P.B."/>
            <person name="Slot J.C."/>
        </authorList>
    </citation>
    <scope>NUCLEOTIDE SEQUENCE [LARGE SCALE GENOMIC DNA]</scope>
    <source>
        <strain evidence="5 6">2629</strain>
    </source>
</reference>
<dbReference type="OrthoDB" id="346907at2759"/>
<feature type="compositionally biased region" description="Basic and acidic residues" evidence="3">
    <location>
        <begin position="340"/>
        <end position="355"/>
    </location>
</feature>
<dbReference type="PANTHER" id="PTHR24418">
    <property type="entry name" value="TYROSINE-PROTEIN KINASE"/>
    <property type="match status" value="1"/>
</dbReference>
<keyword evidence="1" id="KW-0547">Nucleotide-binding</keyword>
<gene>
    <name evidence="5" type="ORF">CVT24_011496</name>
</gene>
<dbReference type="GO" id="GO:0005524">
    <property type="term" value="F:ATP binding"/>
    <property type="evidence" value="ECO:0007669"/>
    <property type="project" value="UniProtKB-KW"/>
</dbReference>
<evidence type="ECO:0000256" key="3">
    <source>
        <dbReference type="SAM" id="MobiDB-lite"/>
    </source>
</evidence>
<keyword evidence="2" id="KW-0067">ATP-binding</keyword>
<sequence length="517" mass="57245">MVNFSDFQFLSTPPGWDIGPLHYHSLGFSADGKTLSASNTSSRGGNSKPQVVCWDTATGITTSKFTDYYALSFSPSDSQVAIMAGTPGLAKIVQSTAADGVQKWTVNEVETSYGMGRCEAVIFRPDGLKALALCTLAPSWPKYDLHEMDVAPLGDSLRTFQFTEVHNPGSLSTYVYSPIEVETVFVCQNIGRQQTIRYGERRGEIVVLGSSTGPDCTGITTSAWSRNGMWIATGDHRGDVHLWDAHNTSRVIRLKTLPRNRTEAIMTLVFTHDSSLLFIVNAGHYLDVYDIERGDYITNSGLPARGKNVAVDGPRDIVAVATMDDKIMLYSLQPRQNASQDDKITAENPKPHDHTPQQSSIPALLSLLDITKDVTRPKSAPFPGSYFDIYRGAWKLSSPYPFHHAVAIKVLRPGFNPRSKKQERQDFKDLLTKCLTKWTSVPHNNLVPLLGVCGNFGEFPALVTSWMMNGLLSEYLKSEEEYEEMGLMMDVAKGVAHLHCKSHNDCRNQSLRVDVPF</sequence>
<evidence type="ECO:0000256" key="2">
    <source>
        <dbReference type="ARBA" id="ARBA00022840"/>
    </source>
</evidence>
<evidence type="ECO:0000313" key="5">
    <source>
        <dbReference type="EMBL" id="PPR02247.1"/>
    </source>
</evidence>
<dbReference type="Gene3D" id="1.10.510.10">
    <property type="entry name" value="Transferase(Phosphotransferase) domain 1"/>
    <property type="match status" value="1"/>
</dbReference>
<dbReference type="InterPro" id="IPR000719">
    <property type="entry name" value="Prot_kinase_dom"/>
</dbReference>
<dbReference type="Pfam" id="PF07714">
    <property type="entry name" value="PK_Tyr_Ser-Thr"/>
    <property type="match status" value="1"/>
</dbReference>
<feature type="domain" description="Protein kinase" evidence="4">
    <location>
        <begin position="375"/>
        <end position="517"/>
    </location>
</feature>
<accession>A0A409YGV1</accession>
<keyword evidence="6" id="KW-1185">Reference proteome</keyword>
<feature type="region of interest" description="Disordered" evidence="3">
    <location>
        <begin position="336"/>
        <end position="358"/>
    </location>
</feature>
<organism evidence="5 6">
    <name type="scientific">Panaeolus cyanescens</name>
    <dbReference type="NCBI Taxonomy" id="181874"/>
    <lineage>
        <taxon>Eukaryota</taxon>
        <taxon>Fungi</taxon>
        <taxon>Dikarya</taxon>
        <taxon>Basidiomycota</taxon>
        <taxon>Agaricomycotina</taxon>
        <taxon>Agaricomycetes</taxon>
        <taxon>Agaricomycetidae</taxon>
        <taxon>Agaricales</taxon>
        <taxon>Agaricineae</taxon>
        <taxon>Galeropsidaceae</taxon>
        <taxon>Panaeolus</taxon>
    </lineage>
</organism>
<dbReference type="Gene3D" id="2.130.10.10">
    <property type="entry name" value="YVTN repeat-like/Quinoprotein amine dehydrogenase"/>
    <property type="match status" value="1"/>
</dbReference>
<dbReference type="InterPro" id="IPR001245">
    <property type="entry name" value="Ser-Thr/Tyr_kinase_cat_dom"/>
</dbReference>
<dbReference type="AlphaFoldDB" id="A0A409YGV1"/>